<feature type="compositionally biased region" description="Basic and acidic residues" evidence="1">
    <location>
        <begin position="59"/>
        <end position="68"/>
    </location>
</feature>
<dbReference type="AlphaFoldDB" id="A0A918RQR2"/>
<gene>
    <name evidence="2" type="ORF">GCM10010389_51430</name>
</gene>
<dbReference type="Proteomes" id="UP000623010">
    <property type="component" value="Unassembled WGS sequence"/>
</dbReference>
<name>A0A918RQR2_9ACTN</name>
<dbReference type="EMBL" id="BMWH01000025">
    <property type="protein sequence ID" value="GHA05675.1"/>
    <property type="molecule type" value="Genomic_DNA"/>
</dbReference>
<feature type="region of interest" description="Disordered" evidence="1">
    <location>
        <begin position="30"/>
        <end position="116"/>
    </location>
</feature>
<keyword evidence="3" id="KW-1185">Reference proteome</keyword>
<protein>
    <recommendedName>
        <fullName evidence="4">Collagen-like protein</fullName>
    </recommendedName>
</protein>
<organism evidence="2 3">
    <name type="scientific">Streptomyces echinoruber</name>
    <dbReference type="NCBI Taxonomy" id="68898"/>
    <lineage>
        <taxon>Bacteria</taxon>
        <taxon>Bacillati</taxon>
        <taxon>Actinomycetota</taxon>
        <taxon>Actinomycetes</taxon>
        <taxon>Kitasatosporales</taxon>
        <taxon>Streptomycetaceae</taxon>
        <taxon>Streptomyces</taxon>
    </lineage>
</organism>
<sequence length="116" mass="11923">MFSKPEALPPEWAAGPPACFFSVSPAVCPRQDSNLRHPLLGGPQGPSGPSGPPGPAGKDGADGKDGRDGQTCPDGYSPQAPSWDPDALVCRRDGAPPPESPTPSMLALPAERRRSA</sequence>
<evidence type="ECO:0008006" key="4">
    <source>
        <dbReference type="Google" id="ProtNLM"/>
    </source>
</evidence>
<reference evidence="2" key="1">
    <citation type="journal article" date="2014" name="Int. J. Syst. Evol. Microbiol.">
        <title>Complete genome sequence of Corynebacterium casei LMG S-19264T (=DSM 44701T), isolated from a smear-ripened cheese.</title>
        <authorList>
            <consortium name="US DOE Joint Genome Institute (JGI-PGF)"/>
            <person name="Walter F."/>
            <person name="Albersmeier A."/>
            <person name="Kalinowski J."/>
            <person name="Ruckert C."/>
        </authorList>
    </citation>
    <scope>NUCLEOTIDE SEQUENCE</scope>
    <source>
        <strain evidence="2">JCM 5016</strain>
    </source>
</reference>
<dbReference type="Gene3D" id="1.20.5.320">
    <property type="entry name" value="6-Phosphogluconate Dehydrogenase, domain 3"/>
    <property type="match status" value="1"/>
</dbReference>
<evidence type="ECO:0000256" key="1">
    <source>
        <dbReference type="SAM" id="MobiDB-lite"/>
    </source>
</evidence>
<evidence type="ECO:0000313" key="3">
    <source>
        <dbReference type="Proteomes" id="UP000623010"/>
    </source>
</evidence>
<comment type="caution">
    <text evidence="2">The sequence shown here is derived from an EMBL/GenBank/DDBJ whole genome shotgun (WGS) entry which is preliminary data.</text>
</comment>
<proteinExistence type="predicted"/>
<accession>A0A918RQR2</accession>
<evidence type="ECO:0000313" key="2">
    <source>
        <dbReference type="EMBL" id="GHA05675.1"/>
    </source>
</evidence>
<reference evidence="2" key="2">
    <citation type="submission" date="2020-09" db="EMBL/GenBank/DDBJ databases">
        <authorList>
            <person name="Sun Q."/>
            <person name="Ohkuma M."/>
        </authorList>
    </citation>
    <scope>NUCLEOTIDE SEQUENCE</scope>
    <source>
        <strain evidence="2">JCM 5016</strain>
    </source>
</reference>